<feature type="region of interest" description="Disordered" evidence="1">
    <location>
        <begin position="48"/>
        <end position="90"/>
    </location>
</feature>
<comment type="caution">
    <text evidence="2">The sequence shown here is derived from an EMBL/GenBank/DDBJ whole genome shotgun (WGS) entry which is preliminary data.</text>
</comment>
<evidence type="ECO:0000313" key="3">
    <source>
        <dbReference type="Proteomes" id="UP000050424"/>
    </source>
</evidence>
<name>A0A0P7BQE9_9HYPO</name>
<dbReference type="Proteomes" id="UP000050424">
    <property type="component" value="Unassembled WGS sequence"/>
</dbReference>
<dbReference type="AlphaFoldDB" id="A0A0P7BQE9"/>
<sequence>MAKRSSSLASFTMPAPHATSPLAIPPSPRNMRLVTSQDLYTSINATLASKDNRPSTPGHHIQADDYAVPAPPPPSPVSFRPEHWPTSIRR</sequence>
<feature type="region of interest" description="Disordered" evidence="1">
    <location>
        <begin position="1"/>
        <end position="30"/>
    </location>
</feature>
<dbReference type="EMBL" id="LKCW01000038">
    <property type="protein sequence ID" value="KPM43106.1"/>
    <property type="molecule type" value="Genomic_DNA"/>
</dbReference>
<dbReference type="OrthoDB" id="5204810at2759"/>
<keyword evidence="3" id="KW-1185">Reference proteome</keyword>
<gene>
    <name evidence="2" type="ORF">AK830_g3443</name>
</gene>
<organism evidence="2 3">
    <name type="scientific">Neonectria ditissima</name>
    <dbReference type="NCBI Taxonomy" id="78410"/>
    <lineage>
        <taxon>Eukaryota</taxon>
        <taxon>Fungi</taxon>
        <taxon>Dikarya</taxon>
        <taxon>Ascomycota</taxon>
        <taxon>Pezizomycotina</taxon>
        <taxon>Sordariomycetes</taxon>
        <taxon>Hypocreomycetidae</taxon>
        <taxon>Hypocreales</taxon>
        <taxon>Nectriaceae</taxon>
        <taxon>Neonectria</taxon>
    </lineage>
</organism>
<accession>A0A0P7BQE9</accession>
<reference evidence="2 3" key="1">
    <citation type="submission" date="2015-09" db="EMBL/GenBank/DDBJ databases">
        <title>Draft genome of a European isolate of the apple canker pathogen Neonectria ditissima.</title>
        <authorList>
            <person name="Gomez-Cortecero A."/>
            <person name="Harrison R.J."/>
            <person name="Armitage A.D."/>
        </authorList>
    </citation>
    <scope>NUCLEOTIDE SEQUENCE [LARGE SCALE GENOMIC DNA]</scope>
    <source>
        <strain evidence="2 3">R09/05</strain>
    </source>
</reference>
<protein>
    <submittedName>
        <fullName evidence="2">Uncharacterized protein</fullName>
    </submittedName>
</protein>
<feature type="compositionally biased region" description="Polar residues" evidence="1">
    <location>
        <begin position="1"/>
        <end position="10"/>
    </location>
</feature>
<proteinExistence type="predicted"/>
<evidence type="ECO:0000313" key="2">
    <source>
        <dbReference type="EMBL" id="KPM43106.1"/>
    </source>
</evidence>
<evidence type="ECO:0000256" key="1">
    <source>
        <dbReference type="SAM" id="MobiDB-lite"/>
    </source>
</evidence>